<organism evidence="2 3">
    <name type="scientific">Globisporangium ultimum (strain ATCC 200006 / CBS 805.95 / DAOM BR144)</name>
    <name type="common">Pythium ultimum</name>
    <dbReference type="NCBI Taxonomy" id="431595"/>
    <lineage>
        <taxon>Eukaryota</taxon>
        <taxon>Sar</taxon>
        <taxon>Stramenopiles</taxon>
        <taxon>Oomycota</taxon>
        <taxon>Peronosporomycetes</taxon>
        <taxon>Pythiales</taxon>
        <taxon>Pythiaceae</taxon>
        <taxon>Globisporangium</taxon>
    </lineage>
</organism>
<dbReference type="EnsemblProtists" id="PYU1_T001629">
    <property type="protein sequence ID" value="PYU1_T001629"/>
    <property type="gene ID" value="PYU1_G001629"/>
</dbReference>
<accession>K3W9I8</accession>
<keyword evidence="3" id="KW-1185">Reference proteome</keyword>
<dbReference type="EMBL" id="GL376626">
    <property type="status" value="NOT_ANNOTATED_CDS"/>
    <property type="molecule type" value="Genomic_DNA"/>
</dbReference>
<evidence type="ECO:0000313" key="3">
    <source>
        <dbReference type="Proteomes" id="UP000019132"/>
    </source>
</evidence>
<dbReference type="VEuPathDB" id="FungiDB:PYU1_G001629"/>
<name>K3W9I8_GLOUD</name>
<evidence type="ECO:0000313" key="2">
    <source>
        <dbReference type="EnsemblProtists" id="PYU1_T001629"/>
    </source>
</evidence>
<dbReference type="Proteomes" id="UP000019132">
    <property type="component" value="Unassembled WGS sequence"/>
</dbReference>
<reference evidence="3" key="2">
    <citation type="submission" date="2010-04" db="EMBL/GenBank/DDBJ databases">
        <authorList>
            <person name="Buell R."/>
            <person name="Hamilton J."/>
            <person name="Hostetler J."/>
        </authorList>
    </citation>
    <scope>NUCLEOTIDE SEQUENCE [LARGE SCALE GENOMIC DNA]</scope>
    <source>
        <strain evidence="3">DAOM:BR144</strain>
    </source>
</reference>
<evidence type="ECO:0000256" key="1">
    <source>
        <dbReference type="SAM" id="MobiDB-lite"/>
    </source>
</evidence>
<reference evidence="2" key="3">
    <citation type="submission" date="2015-02" db="UniProtKB">
        <authorList>
            <consortium name="EnsemblProtists"/>
        </authorList>
    </citation>
    <scope>IDENTIFICATION</scope>
    <source>
        <strain evidence="2">DAOM BR144</strain>
    </source>
</reference>
<feature type="region of interest" description="Disordered" evidence="1">
    <location>
        <begin position="411"/>
        <end position="432"/>
    </location>
</feature>
<proteinExistence type="predicted"/>
<dbReference type="AlphaFoldDB" id="K3W9I8"/>
<feature type="region of interest" description="Disordered" evidence="1">
    <location>
        <begin position="40"/>
        <end position="65"/>
    </location>
</feature>
<sequence>MDAEDEGVLLAETEDLLAALGPSAFGVVSPTVVRPITAESITHQQWGEDPPAPESSTRHGAEKRHVNSLEKIKHEAAALRKVEADLKMQLSLLQRINSSENYKKQILLTVWQDVANRQRQLRQTTEAENQKLKTMLFDILKAPERFAQYAASTGSLPLLKLPNYLHGPPKIRMCLEQRGAWLAQTCEALLDRLDPAYADMDAVFRANGLNERILEPRSFIKHKTVNNGDRDLGTRYIELFSINVAPIPAAQMSKLNWETLYKWHHKDSAYSHPCTDRSDDTFVVNYRGVSKATTENRSIVLTMAMRRYFMRDRFVFVWAAQSDGEKDLAGMYTTETGWFVISSVPGLHDSGSSLSALQSCMQIVPKSRNDGPMQPQIVNALLTCILAGFQEDISHIHQMVESAFLQKMRSESAPSRNHFDNADPEVQPLRRH</sequence>
<reference evidence="3" key="1">
    <citation type="journal article" date="2010" name="Genome Biol.">
        <title>Genome sequence of the necrotrophic plant pathogen Pythium ultimum reveals original pathogenicity mechanisms and effector repertoire.</title>
        <authorList>
            <person name="Levesque C.A."/>
            <person name="Brouwer H."/>
            <person name="Cano L."/>
            <person name="Hamilton J.P."/>
            <person name="Holt C."/>
            <person name="Huitema E."/>
            <person name="Raffaele S."/>
            <person name="Robideau G.P."/>
            <person name="Thines M."/>
            <person name="Win J."/>
            <person name="Zerillo M.M."/>
            <person name="Beakes G.W."/>
            <person name="Boore J.L."/>
            <person name="Busam D."/>
            <person name="Dumas B."/>
            <person name="Ferriera S."/>
            <person name="Fuerstenberg S.I."/>
            <person name="Gachon C.M."/>
            <person name="Gaulin E."/>
            <person name="Govers F."/>
            <person name="Grenville-Briggs L."/>
            <person name="Horner N."/>
            <person name="Hostetler J."/>
            <person name="Jiang R.H."/>
            <person name="Johnson J."/>
            <person name="Krajaejun T."/>
            <person name="Lin H."/>
            <person name="Meijer H.J."/>
            <person name="Moore B."/>
            <person name="Morris P."/>
            <person name="Phuntmart V."/>
            <person name="Puiu D."/>
            <person name="Shetty J."/>
            <person name="Stajich J.E."/>
            <person name="Tripathy S."/>
            <person name="Wawra S."/>
            <person name="van West P."/>
            <person name="Whitty B.R."/>
            <person name="Coutinho P.M."/>
            <person name="Henrissat B."/>
            <person name="Martin F."/>
            <person name="Thomas P.D."/>
            <person name="Tyler B.M."/>
            <person name="De Vries R.P."/>
            <person name="Kamoun S."/>
            <person name="Yandell M."/>
            <person name="Tisserat N."/>
            <person name="Buell C.R."/>
        </authorList>
    </citation>
    <scope>NUCLEOTIDE SEQUENCE</scope>
    <source>
        <strain evidence="3">DAOM:BR144</strain>
    </source>
</reference>
<dbReference type="eggNOG" id="ENOG502R8B2">
    <property type="taxonomic scope" value="Eukaryota"/>
</dbReference>
<protein>
    <submittedName>
        <fullName evidence="2">Uncharacterized protein</fullName>
    </submittedName>
</protein>
<dbReference type="InParanoid" id="K3W9I8"/>
<dbReference type="HOGENOM" id="CLU_027764_5_0_1"/>
<feature type="compositionally biased region" description="Basic and acidic residues" evidence="1">
    <location>
        <begin position="56"/>
        <end position="65"/>
    </location>
</feature>